<gene>
    <name evidence="1" type="ORF">G7077_11470</name>
</gene>
<accession>A0A6G7YRS4</accession>
<protein>
    <submittedName>
        <fullName evidence="1">Uncharacterized protein</fullName>
    </submittedName>
</protein>
<name>A0A6G7YRS4_9SPHN</name>
<evidence type="ECO:0000313" key="1">
    <source>
        <dbReference type="EMBL" id="QIK79431.1"/>
    </source>
</evidence>
<dbReference type="AlphaFoldDB" id="A0A6G7YRS4"/>
<dbReference type="RefSeq" id="WP_166411818.1">
    <property type="nucleotide sequence ID" value="NZ_CP049869.1"/>
</dbReference>
<keyword evidence="2" id="KW-1185">Reference proteome</keyword>
<dbReference type="Proteomes" id="UP000503222">
    <property type="component" value="Chromosome"/>
</dbReference>
<dbReference type="EMBL" id="CP049869">
    <property type="protein sequence ID" value="QIK79431.1"/>
    <property type="molecule type" value="Genomic_DNA"/>
</dbReference>
<evidence type="ECO:0000313" key="2">
    <source>
        <dbReference type="Proteomes" id="UP000503222"/>
    </source>
</evidence>
<sequence>MNHEQAPPADVHIASVMICGAPRAAGQKRLLSASDGVWEPACPLPSTIAALVTGELGNSSPKYGGFLQIADRRALPEIESQGLFCCFRAVHRAYLEHVQTAPNADLYSKLRDELIHVGWDVCTGNGWVSASYDGYFPMDTIGGGLESDEARLNEWALFGLLPDALACCALNNDRLPASKPWYPVSVCVDRGSHRRLVGMLAF</sequence>
<dbReference type="KEGG" id="spii:G7077_11470"/>
<proteinExistence type="predicted"/>
<organism evidence="1 2">
    <name type="scientific">Sphingomonas piscis</name>
    <dbReference type="NCBI Taxonomy" id="2714943"/>
    <lineage>
        <taxon>Bacteria</taxon>
        <taxon>Pseudomonadati</taxon>
        <taxon>Pseudomonadota</taxon>
        <taxon>Alphaproteobacteria</taxon>
        <taxon>Sphingomonadales</taxon>
        <taxon>Sphingomonadaceae</taxon>
        <taxon>Sphingomonas</taxon>
    </lineage>
</organism>
<reference evidence="1 2" key="1">
    <citation type="submission" date="2020-03" db="EMBL/GenBank/DDBJ databases">
        <title>Sphingomonas sp. nov., isolated from fish.</title>
        <authorList>
            <person name="Hyun D.-W."/>
            <person name="Bae J.-W."/>
        </authorList>
    </citation>
    <scope>NUCLEOTIDE SEQUENCE [LARGE SCALE GENOMIC DNA]</scope>
    <source>
        <strain evidence="1 2">HDW15B</strain>
    </source>
</reference>